<reference evidence="3" key="2">
    <citation type="submission" date="2015-05" db="EMBL/GenBank/DDBJ databases">
        <title>Complete genome sequence of Halanaeroarchaeum sulfurireducens type strain M27-SA2, a sulfate-reducer haloarchaeon from marine anoxic lake Medee.</title>
        <authorList>
            <person name="Messina E."/>
            <person name="Kublanov I.V."/>
            <person name="Toshchakov S."/>
            <person name="Arcadi E."/>
            <person name="La Spada G."/>
            <person name="La Cono V."/>
            <person name="Yakimov M.M."/>
        </authorList>
    </citation>
    <scope>NUCLEOTIDE SEQUENCE [LARGE SCALE GENOMIC DNA]</scope>
    <source>
        <strain evidence="3">M27-SA2</strain>
        <plasmid evidence="3">Plasmid pM27-SA2-01</plasmid>
    </source>
</reference>
<reference evidence="2 3" key="3">
    <citation type="journal article" date="2016" name="Stand. Genomic Sci.">
        <title>Complete genome sequence of 'Halanaeroarchaeum sulfurireducens' M27-SA2, a sulfur-reducing and acetate-oxidizing haloarchaeon from the deep-sea hypersaline anoxic lake Medee.</title>
        <authorList>
            <person name="Messina E."/>
            <person name="Sorokin D.Y."/>
            <person name="Kublanov I.V."/>
            <person name="Toshchakov S."/>
            <person name="Lopatina A."/>
            <person name="Arcadi E."/>
            <person name="Smedile F."/>
            <person name="La Spada G."/>
            <person name="La Cono V."/>
            <person name="Yakimov M.M."/>
        </authorList>
    </citation>
    <scope>NUCLEOTIDE SEQUENCE [LARGE SCALE GENOMIC DNA]</scope>
    <source>
        <strain evidence="2 3">M27-SA2</strain>
        <plasmid evidence="3">Plasmid pM27-SA2-01</plasmid>
        <plasmid evidence="2">pM27-SA2-01</plasmid>
    </source>
</reference>
<gene>
    <name evidence="2" type="ORF">HLASA_3044</name>
    <name evidence="1" type="ORF">HLASF_3043</name>
</gene>
<proteinExistence type="predicted"/>
<dbReference type="KEGG" id="hsu:HLASF_3043"/>
<dbReference type="KEGG" id="hsf:HLASA_3044"/>
<dbReference type="EMBL" id="CP008875">
    <property type="protein sequence ID" value="AKH98669.1"/>
    <property type="molecule type" value="Genomic_DNA"/>
</dbReference>
<dbReference type="GeneID" id="26011570"/>
<evidence type="ECO:0000313" key="1">
    <source>
        <dbReference type="EMBL" id="AKH98669.1"/>
    </source>
</evidence>
<dbReference type="Proteomes" id="UP000060390">
    <property type="component" value="Plasmid pM27-SA2-01"/>
</dbReference>
<dbReference type="RefSeq" id="WP_050049436.1">
    <property type="nucleotide sequence ID" value="NZ_CP008875.1"/>
</dbReference>
<evidence type="ECO:0000313" key="4">
    <source>
        <dbReference type="Proteomes" id="UP000069906"/>
    </source>
</evidence>
<accession>A0A0F7PGI2</accession>
<dbReference type="Proteomes" id="UP000069906">
    <property type="component" value="Plasmid pHSR2-01"/>
</dbReference>
<geneLocation type="plasmid" evidence="1 4">
    <name>pHSR2-01</name>
</geneLocation>
<dbReference type="EMBL" id="CP011565">
    <property type="protein sequence ID" value="ALG83112.1"/>
    <property type="molecule type" value="Genomic_DNA"/>
</dbReference>
<dbReference type="OrthoDB" id="193124at2157"/>
<name>A0A0F7PGI2_9EURY</name>
<geneLocation type="plasmid" evidence="2 3">
    <name>pM27-SA2-01</name>
</geneLocation>
<keyword evidence="4" id="KW-1185">Reference proteome</keyword>
<dbReference type="HOGENOM" id="CLU_176730_0_0_2"/>
<evidence type="ECO:0000313" key="2">
    <source>
        <dbReference type="EMBL" id="ALG83112.1"/>
    </source>
</evidence>
<evidence type="ECO:0000313" key="3">
    <source>
        <dbReference type="Proteomes" id="UP000060390"/>
    </source>
</evidence>
<dbReference type="AlphaFoldDB" id="A0A0F7PGI2"/>
<organism evidence="1 4">
    <name type="scientific">Halanaeroarchaeum sulfurireducens</name>
    <dbReference type="NCBI Taxonomy" id="1604004"/>
    <lineage>
        <taxon>Archaea</taxon>
        <taxon>Methanobacteriati</taxon>
        <taxon>Methanobacteriota</taxon>
        <taxon>Stenosarchaea group</taxon>
        <taxon>Halobacteria</taxon>
        <taxon>Halobacteriales</taxon>
        <taxon>Halobacteriaceae</taxon>
        <taxon>Halanaeroarchaeum</taxon>
    </lineage>
</organism>
<protein>
    <submittedName>
        <fullName evidence="1">Uncharacterized protein</fullName>
    </submittedName>
</protein>
<keyword evidence="1" id="KW-0614">Plasmid</keyword>
<reference evidence="1 4" key="1">
    <citation type="submission" date="2014-06" db="EMBL/GenBank/DDBJ databases">
        <title>Secret life of haloarchaea: discovery of obligatory anaerobic haloarchaea growing by dissimilatory sulfur reduction.</title>
        <authorList>
            <person name="Sorokin D.Y."/>
            <person name="Kublanov I.V."/>
            <person name="Gavrilov S.N."/>
            <person name="Ferrer M."/>
            <person name="Golyshin P.N."/>
            <person name="Messina E."/>
            <person name="La Cono V."/>
            <person name="Yakimov M.M."/>
        </authorList>
    </citation>
    <scope>NUCLEOTIDE SEQUENCE [LARGE SCALE GENOMIC DNA]</scope>
    <source>
        <strain evidence="1 4">HSR2</strain>
        <plasmid evidence="1 4">pHSR2-01</plasmid>
    </source>
</reference>
<dbReference type="PATRIC" id="fig|1604004.4.peg.2315"/>
<sequence length="92" mass="10875">MITRSVTIEEIDELYLIWNDHINASALYRRALREEMDVRDVDPDELRDFLERAREQGYTLEEIAETTNRFADLRSLVEDQQSQSPTEDAARE</sequence>